<proteinExistence type="predicted"/>
<dbReference type="InterPro" id="IPR048494">
    <property type="entry name" value="Dit-like_N"/>
</dbReference>
<dbReference type="EMBL" id="NHMP01000001">
    <property type="protein sequence ID" value="OXE50856.1"/>
    <property type="molecule type" value="Genomic_DNA"/>
</dbReference>
<name>A0A227KQP0_9BURK</name>
<comment type="caution">
    <text evidence="2">The sequence shown here is derived from an EMBL/GenBank/DDBJ whole genome shotgun (WGS) entry which is preliminary data.</text>
</comment>
<evidence type="ECO:0000313" key="3">
    <source>
        <dbReference type="Proteomes" id="UP000214610"/>
    </source>
</evidence>
<accession>A0A227KQP0</accession>
<organism evidence="2 3">
    <name type="scientific">Turicimonas muris</name>
    <dbReference type="NCBI Taxonomy" id="1796652"/>
    <lineage>
        <taxon>Bacteria</taxon>
        <taxon>Pseudomonadati</taxon>
        <taxon>Pseudomonadota</taxon>
        <taxon>Betaproteobacteria</taxon>
        <taxon>Burkholderiales</taxon>
        <taxon>Sutterellaceae</taxon>
        <taxon>Turicimonas</taxon>
    </lineage>
</organism>
<protein>
    <recommendedName>
        <fullName evidence="1">Dit-like phage tail protein N-terminal domain-containing protein</fullName>
    </recommendedName>
</protein>
<reference evidence="3" key="1">
    <citation type="submission" date="2017-05" db="EMBL/GenBank/DDBJ databases">
        <title>Improved OligoMM genomes.</title>
        <authorList>
            <person name="Garzetti D."/>
        </authorList>
    </citation>
    <scope>NUCLEOTIDE SEQUENCE [LARGE SCALE GENOMIC DNA]</scope>
    <source>
        <strain evidence="3">YL45</strain>
    </source>
</reference>
<evidence type="ECO:0000259" key="1">
    <source>
        <dbReference type="Pfam" id="PF21821"/>
    </source>
</evidence>
<dbReference type="Pfam" id="PF21821">
    <property type="entry name" value="Dit_like"/>
    <property type="match status" value="1"/>
</dbReference>
<dbReference type="Proteomes" id="UP000214610">
    <property type="component" value="Unassembled WGS sequence"/>
</dbReference>
<keyword evidence="3" id="KW-1185">Reference proteome</keyword>
<feature type="domain" description="Dit-like phage tail protein N-terminal" evidence="1">
    <location>
        <begin position="30"/>
        <end position="140"/>
    </location>
</feature>
<dbReference type="RefSeq" id="WP_066590723.1">
    <property type="nucleotide sequence ID" value="NZ_CP065313.1"/>
</dbReference>
<sequence length="173" mass="19266">MASINSVMGFAWTVVSDNLLPFVPYTSIGSIDSDRSSKIPTEPIENGQLAAYNIVREPERVNVEFLFNGSYPVQVLALAMLDKKIQSTETCTIFSPAKIWRNMALDHYDFTRTQSTGACFLSVHCSFVEIISVDLSTQKTKYSPKRATSANKVNTGQAQTRTSFFKSVSNKFK</sequence>
<dbReference type="AlphaFoldDB" id="A0A227KQP0"/>
<evidence type="ECO:0000313" key="2">
    <source>
        <dbReference type="EMBL" id="OXE50856.1"/>
    </source>
</evidence>
<gene>
    <name evidence="2" type="ORF">ADH67_00705</name>
</gene>
<dbReference type="GeneID" id="78363043"/>